<protein>
    <submittedName>
        <fullName evidence="2">Uncharacterized protein</fullName>
    </submittedName>
</protein>
<dbReference type="EMBL" id="BOPF01000051">
    <property type="protein sequence ID" value="GIJ51597.1"/>
    <property type="molecule type" value="Genomic_DNA"/>
</dbReference>
<feature type="compositionally biased region" description="Basic and acidic residues" evidence="1">
    <location>
        <begin position="25"/>
        <end position="39"/>
    </location>
</feature>
<accession>A0A8J4DX06</accession>
<organism evidence="2 3">
    <name type="scientific">Virgisporangium aliadipatigenens</name>
    <dbReference type="NCBI Taxonomy" id="741659"/>
    <lineage>
        <taxon>Bacteria</taxon>
        <taxon>Bacillati</taxon>
        <taxon>Actinomycetota</taxon>
        <taxon>Actinomycetes</taxon>
        <taxon>Micromonosporales</taxon>
        <taxon>Micromonosporaceae</taxon>
        <taxon>Virgisporangium</taxon>
    </lineage>
</organism>
<feature type="region of interest" description="Disordered" evidence="1">
    <location>
        <begin position="25"/>
        <end position="57"/>
    </location>
</feature>
<dbReference type="AlphaFoldDB" id="A0A8J4DX06"/>
<sequence length="108" mass="11477">MIVCADGLHDREVALAQELIGAVDRRDGGGTRLDGHTVEGRPVPGTRPPIFRDTPLDTKVPEIGREDARTTPPAPSVAGLPGVAWRRYVLPQKASCALYVTPSSPPEG</sequence>
<comment type="caution">
    <text evidence="2">The sequence shown here is derived from an EMBL/GenBank/DDBJ whole genome shotgun (WGS) entry which is preliminary data.</text>
</comment>
<name>A0A8J4DX06_9ACTN</name>
<dbReference type="Proteomes" id="UP000619260">
    <property type="component" value="Unassembled WGS sequence"/>
</dbReference>
<reference evidence="2" key="1">
    <citation type="submission" date="2021-01" db="EMBL/GenBank/DDBJ databases">
        <title>Whole genome shotgun sequence of Virgisporangium aliadipatigenens NBRC 105644.</title>
        <authorList>
            <person name="Komaki H."/>
            <person name="Tamura T."/>
        </authorList>
    </citation>
    <scope>NUCLEOTIDE SEQUENCE</scope>
    <source>
        <strain evidence="2">NBRC 105644</strain>
    </source>
</reference>
<keyword evidence="3" id="KW-1185">Reference proteome</keyword>
<proteinExistence type="predicted"/>
<evidence type="ECO:0000313" key="2">
    <source>
        <dbReference type="EMBL" id="GIJ51597.1"/>
    </source>
</evidence>
<evidence type="ECO:0000313" key="3">
    <source>
        <dbReference type="Proteomes" id="UP000619260"/>
    </source>
</evidence>
<gene>
    <name evidence="2" type="ORF">Val02_84830</name>
</gene>
<evidence type="ECO:0000256" key="1">
    <source>
        <dbReference type="SAM" id="MobiDB-lite"/>
    </source>
</evidence>